<dbReference type="Gene3D" id="3.40.960.10">
    <property type="entry name" value="VSR Endonuclease"/>
    <property type="match status" value="1"/>
</dbReference>
<gene>
    <name evidence="1" type="ORF">METZ01_LOCUS166902</name>
</gene>
<protein>
    <recommendedName>
        <fullName evidence="2">DUF559 domain-containing protein</fullName>
    </recommendedName>
</protein>
<dbReference type="AlphaFoldDB" id="A0A382BJQ4"/>
<accession>A0A382BJQ4</accession>
<evidence type="ECO:0000313" key="1">
    <source>
        <dbReference type="EMBL" id="SVB14048.1"/>
    </source>
</evidence>
<name>A0A382BJQ4_9ZZZZ</name>
<sequence length="109" mass="13329">MQFTVKKFFHPYWKKNICYEEFPVFGTRMKVDIVNVTKKIAVEVQGDQHDGFNKFFHNNSRLKYLQSIKRDYEKYAWLKMNSFEVLEIKKEDIENLSKEYIFQTFNILI</sequence>
<evidence type="ECO:0008006" key="2">
    <source>
        <dbReference type="Google" id="ProtNLM"/>
    </source>
</evidence>
<proteinExistence type="predicted"/>
<organism evidence="1">
    <name type="scientific">marine metagenome</name>
    <dbReference type="NCBI Taxonomy" id="408172"/>
    <lineage>
        <taxon>unclassified sequences</taxon>
        <taxon>metagenomes</taxon>
        <taxon>ecological metagenomes</taxon>
    </lineage>
</organism>
<reference evidence="1" key="1">
    <citation type="submission" date="2018-05" db="EMBL/GenBank/DDBJ databases">
        <authorList>
            <person name="Lanie J.A."/>
            <person name="Ng W.-L."/>
            <person name="Kazmierczak K.M."/>
            <person name="Andrzejewski T.M."/>
            <person name="Davidsen T.M."/>
            <person name="Wayne K.J."/>
            <person name="Tettelin H."/>
            <person name="Glass J.I."/>
            <person name="Rusch D."/>
            <person name="Podicherti R."/>
            <person name="Tsui H.-C.T."/>
            <person name="Winkler M.E."/>
        </authorList>
    </citation>
    <scope>NUCLEOTIDE SEQUENCE</scope>
</reference>
<dbReference type="EMBL" id="UINC01030144">
    <property type="protein sequence ID" value="SVB14048.1"/>
    <property type="molecule type" value="Genomic_DNA"/>
</dbReference>